<gene>
    <name evidence="1" type="ORF">INT45_012846</name>
</gene>
<reference evidence="1 2" key="1">
    <citation type="submission" date="2020-12" db="EMBL/GenBank/DDBJ databases">
        <title>Metabolic potential, ecology and presence of endohyphal bacteria is reflected in genomic diversity of Mucoromycotina.</title>
        <authorList>
            <person name="Muszewska A."/>
            <person name="Okrasinska A."/>
            <person name="Steczkiewicz K."/>
            <person name="Drgas O."/>
            <person name="Orlowska M."/>
            <person name="Perlinska-Lenart U."/>
            <person name="Aleksandrzak-Piekarczyk T."/>
            <person name="Szatraj K."/>
            <person name="Zielenkiewicz U."/>
            <person name="Pilsyk S."/>
            <person name="Malc E."/>
            <person name="Mieczkowski P."/>
            <person name="Kruszewska J.S."/>
            <person name="Biernat P."/>
            <person name="Pawlowska J."/>
        </authorList>
    </citation>
    <scope>NUCLEOTIDE SEQUENCE [LARGE SCALE GENOMIC DNA]</scope>
    <source>
        <strain evidence="1 2">CBS 142.35</strain>
    </source>
</reference>
<proteinExistence type="predicted"/>
<dbReference type="EMBL" id="JAEPRB010000045">
    <property type="protein sequence ID" value="KAG2224278.1"/>
    <property type="molecule type" value="Genomic_DNA"/>
</dbReference>
<dbReference type="OrthoDB" id="2289822at2759"/>
<evidence type="ECO:0000313" key="1">
    <source>
        <dbReference type="EMBL" id="KAG2224278.1"/>
    </source>
</evidence>
<keyword evidence="2" id="KW-1185">Reference proteome</keyword>
<dbReference type="AlphaFoldDB" id="A0A8H7SA58"/>
<protein>
    <submittedName>
        <fullName evidence="1">Uncharacterized protein</fullName>
    </submittedName>
</protein>
<name>A0A8H7SA58_9FUNG</name>
<dbReference type="Proteomes" id="UP000646827">
    <property type="component" value="Unassembled WGS sequence"/>
</dbReference>
<comment type="caution">
    <text evidence="1">The sequence shown here is derived from an EMBL/GenBank/DDBJ whole genome shotgun (WGS) entry which is preliminary data.</text>
</comment>
<organism evidence="1 2">
    <name type="scientific">Circinella minor</name>
    <dbReference type="NCBI Taxonomy" id="1195481"/>
    <lineage>
        <taxon>Eukaryota</taxon>
        <taxon>Fungi</taxon>
        <taxon>Fungi incertae sedis</taxon>
        <taxon>Mucoromycota</taxon>
        <taxon>Mucoromycotina</taxon>
        <taxon>Mucoromycetes</taxon>
        <taxon>Mucorales</taxon>
        <taxon>Lichtheimiaceae</taxon>
        <taxon>Circinella</taxon>
    </lineage>
</organism>
<sequence>MAPYLLNKTQQAAVSTGIKKSQLTWPGTFEGAIKDVIFTTKDSKAVDFITLLQYVIPTIVIDQLEAAQCPNGAKSALVSLAKVCSLLLSWKITETDIGSITDAIKEWHTYAAENIPKNLQTICLHYHHYVPHVIRLYGPLQDIGARCMERSLELWGPHLTEATTDGFVGQYNLVHYLRNYWARVRKVQASSLPVLKKSIHIGRRLNMNNITYNYKLPLGTEKHGTFMKLKLPVDKNAYGGLASKENKGFSVW</sequence>
<accession>A0A8H7SA58</accession>
<evidence type="ECO:0000313" key="2">
    <source>
        <dbReference type="Proteomes" id="UP000646827"/>
    </source>
</evidence>